<dbReference type="Pfam" id="PF01370">
    <property type="entry name" value="Epimerase"/>
    <property type="match status" value="1"/>
</dbReference>
<proteinExistence type="inferred from homology"/>
<evidence type="ECO:0000259" key="11">
    <source>
        <dbReference type="Pfam" id="PF01370"/>
    </source>
</evidence>
<dbReference type="Gene3D" id="3.90.25.10">
    <property type="entry name" value="UDP-galactose 4-epimerase, domain 1"/>
    <property type="match status" value="1"/>
</dbReference>
<dbReference type="Proteomes" id="UP000290942">
    <property type="component" value="Chromosome"/>
</dbReference>
<evidence type="ECO:0000256" key="6">
    <source>
        <dbReference type="ARBA" id="ARBA00018569"/>
    </source>
</evidence>
<organism evidence="12 13">
    <name type="scientific">Mycoplasmopsis bovigenitalium</name>
    <dbReference type="NCBI Taxonomy" id="2112"/>
    <lineage>
        <taxon>Bacteria</taxon>
        <taxon>Bacillati</taxon>
        <taxon>Mycoplasmatota</taxon>
        <taxon>Mycoplasmoidales</taxon>
        <taxon>Metamycoplasmataceae</taxon>
        <taxon>Mycoplasmopsis</taxon>
    </lineage>
</organism>
<dbReference type="SUPFAM" id="SSF51735">
    <property type="entry name" value="NAD(P)-binding Rossmann-fold domains"/>
    <property type="match status" value="1"/>
</dbReference>
<protein>
    <recommendedName>
        <fullName evidence="6 10">UDP-glucose 4-epimerase</fullName>
        <ecNumber evidence="5 10">5.1.3.2</ecNumber>
    </recommendedName>
</protein>
<comment type="similarity">
    <text evidence="4 10">Belongs to the NAD(P)-dependent epimerase/dehydratase family.</text>
</comment>
<keyword evidence="9 10" id="KW-0119">Carbohydrate metabolism</keyword>
<evidence type="ECO:0000256" key="4">
    <source>
        <dbReference type="ARBA" id="ARBA00007637"/>
    </source>
</evidence>
<reference evidence="12 13" key="1">
    <citation type="submission" date="2019-01" db="EMBL/GenBank/DDBJ databases">
        <authorList>
            <consortium name="Pathogen Informatics"/>
        </authorList>
    </citation>
    <scope>NUCLEOTIDE SEQUENCE [LARGE SCALE GENOMIC DNA]</scope>
    <source>
        <strain evidence="12 13">NCTC10122</strain>
    </source>
</reference>
<dbReference type="GO" id="GO:0006012">
    <property type="term" value="P:galactose metabolic process"/>
    <property type="evidence" value="ECO:0007669"/>
    <property type="project" value="UniProtKB-UniPathway"/>
</dbReference>
<dbReference type="EC" id="5.1.3.2" evidence="5 10"/>
<accession>A0A449A8K3</accession>
<sequence>MTYLLIGGAGYIGSHVAEIINKSKRDKVVIYDNLSTGFREFIESESSFFEGDILDEKSLDTVFLNNNIDVVIYLAGLIKVGESVSEPLRYYETNIQGLVNVLRTMKKHNVNNFVFSSSAAVYGNDSKHGGYFYEDDDKNPCSPYGRTKYFGEQIIQDFAVANKDFRYSFLRYFNVGGASKSKRIGYLTKNGLMPTHIIPSISYYAFGQSKEFKIFGNDYKTPDGTCIRDYVYVVELAELHKLVAEKMVQDNTNLYYNIGSSNGFSNLEIVKTFEKILDRNLGIGYGPRRSGDPDILIAANKKITSELNYQIKSDINEIISSEIEFRKHQLKKD</sequence>
<feature type="domain" description="NAD-dependent epimerase/dehydratase" evidence="11">
    <location>
        <begin position="4"/>
        <end position="259"/>
    </location>
</feature>
<evidence type="ECO:0000256" key="5">
    <source>
        <dbReference type="ARBA" id="ARBA00013189"/>
    </source>
</evidence>
<evidence type="ECO:0000256" key="8">
    <source>
        <dbReference type="ARBA" id="ARBA00023235"/>
    </source>
</evidence>
<dbReference type="AlphaFoldDB" id="A0A449A8K3"/>
<dbReference type="EMBL" id="LR214970">
    <property type="protein sequence ID" value="VEU60585.1"/>
    <property type="molecule type" value="Genomic_DNA"/>
</dbReference>
<evidence type="ECO:0000313" key="12">
    <source>
        <dbReference type="EMBL" id="VEU60585.1"/>
    </source>
</evidence>
<comment type="pathway">
    <text evidence="3 10">Carbohydrate metabolism; galactose metabolism.</text>
</comment>
<evidence type="ECO:0000256" key="9">
    <source>
        <dbReference type="ARBA" id="ARBA00023277"/>
    </source>
</evidence>
<dbReference type="RefSeq" id="WP_129687524.1">
    <property type="nucleotide sequence ID" value="NZ_LR214970.1"/>
</dbReference>
<keyword evidence="8 10" id="KW-0413">Isomerase</keyword>
<comment type="cofactor">
    <cofactor evidence="2 10">
        <name>NAD(+)</name>
        <dbReference type="ChEBI" id="CHEBI:57540"/>
    </cofactor>
</comment>
<evidence type="ECO:0000256" key="1">
    <source>
        <dbReference type="ARBA" id="ARBA00000083"/>
    </source>
</evidence>
<dbReference type="InterPro" id="IPR005886">
    <property type="entry name" value="UDP_G4E"/>
</dbReference>
<dbReference type="NCBIfam" id="TIGR01179">
    <property type="entry name" value="galE"/>
    <property type="match status" value="1"/>
</dbReference>
<name>A0A449A8K3_9BACT</name>
<evidence type="ECO:0000256" key="7">
    <source>
        <dbReference type="ARBA" id="ARBA00023027"/>
    </source>
</evidence>
<evidence type="ECO:0000256" key="2">
    <source>
        <dbReference type="ARBA" id="ARBA00001911"/>
    </source>
</evidence>
<dbReference type="InterPro" id="IPR036291">
    <property type="entry name" value="NAD(P)-bd_dom_sf"/>
</dbReference>
<dbReference type="PANTHER" id="PTHR43725:SF53">
    <property type="entry name" value="UDP-ARABINOSE 4-EPIMERASE 1"/>
    <property type="match status" value="1"/>
</dbReference>
<comment type="subunit">
    <text evidence="10">Homodimer.</text>
</comment>
<evidence type="ECO:0000313" key="13">
    <source>
        <dbReference type="Proteomes" id="UP000290942"/>
    </source>
</evidence>
<gene>
    <name evidence="12" type="primary">galE</name>
    <name evidence="12" type="ORF">NCTC10122_00181</name>
</gene>
<dbReference type="GO" id="GO:0003978">
    <property type="term" value="F:UDP-glucose 4-epimerase activity"/>
    <property type="evidence" value="ECO:0007669"/>
    <property type="project" value="UniProtKB-UniRule"/>
</dbReference>
<comment type="catalytic activity">
    <reaction evidence="1 10">
        <text>UDP-alpha-D-glucose = UDP-alpha-D-galactose</text>
        <dbReference type="Rhea" id="RHEA:22168"/>
        <dbReference type="ChEBI" id="CHEBI:58885"/>
        <dbReference type="ChEBI" id="CHEBI:66914"/>
        <dbReference type="EC" id="5.1.3.2"/>
    </reaction>
</comment>
<dbReference type="Gene3D" id="3.40.50.720">
    <property type="entry name" value="NAD(P)-binding Rossmann-like Domain"/>
    <property type="match status" value="1"/>
</dbReference>
<keyword evidence="7 10" id="KW-0520">NAD</keyword>
<evidence type="ECO:0000256" key="3">
    <source>
        <dbReference type="ARBA" id="ARBA00004947"/>
    </source>
</evidence>
<dbReference type="UniPathway" id="UPA00214"/>
<dbReference type="CDD" id="cd05247">
    <property type="entry name" value="UDP_G4E_1_SDR_e"/>
    <property type="match status" value="1"/>
</dbReference>
<dbReference type="InterPro" id="IPR001509">
    <property type="entry name" value="Epimerase_deHydtase"/>
</dbReference>
<evidence type="ECO:0000256" key="10">
    <source>
        <dbReference type="RuleBase" id="RU366046"/>
    </source>
</evidence>
<dbReference type="PANTHER" id="PTHR43725">
    <property type="entry name" value="UDP-GLUCOSE 4-EPIMERASE"/>
    <property type="match status" value="1"/>
</dbReference>